<dbReference type="Proteomes" id="UP000199072">
    <property type="component" value="Unassembled WGS sequence"/>
</dbReference>
<dbReference type="STRING" id="1391627.SAMN05216464_113114"/>
<reference evidence="1 2" key="1">
    <citation type="submission" date="2016-10" db="EMBL/GenBank/DDBJ databases">
        <authorList>
            <person name="de Groot N.N."/>
        </authorList>
    </citation>
    <scope>NUCLEOTIDE SEQUENCE [LARGE SCALE GENOMIC DNA]</scope>
    <source>
        <strain evidence="1 2">47C3B</strain>
    </source>
</reference>
<protein>
    <submittedName>
        <fullName evidence="1">Uncharacterized protein</fullName>
    </submittedName>
</protein>
<proteinExistence type="predicted"/>
<evidence type="ECO:0000313" key="1">
    <source>
        <dbReference type="EMBL" id="SDF14682.1"/>
    </source>
</evidence>
<keyword evidence="2" id="KW-1185">Reference proteome</keyword>
<organism evidence="1 2">
    <name type="scientific">Mucilaginibacter pineti</name>
    <dbReference type="NCBI Taxonomy" id="1391627"/>
    <lineage>
        <taxon>Bacteria</taxon>
        <taxon>Pseudomonadati</taxon>
        <taxon>Bacteroidota</taxon>
        <taxon>Sphingobacteriia</taxon>
        <taxon>Sphingobacteriales</taxon>
        <taxon>Sphingobacteriaceae</taxon>
        <taxon>Mucilaginibacter</taxon>
    </lineage>
</organism>
<dbReference type="AlphaFoldDB" id="A0A1G7IPJ6"/>
<gene>
    <name evidence="1" type="ORF">SAMN05216464_113114</name>
</gene>
<accession>A0A1G7IPJ6</accession>
<dbReference type="EMBL" id="FNAI01000013">
    <property type="protein sequence ID" value="SDF14682.1"/>
    <property type="molecule type" value="Genomic_DNA"/>
</dbReference>
<evidence type="ECO:0000313" key="2">
    <source>
        <dbReference type="Proteomes" id="UP000199072"/>
    </source>
</evidence>
<sequence>MDIPDIILFQRLPFYINYEMQAFIDLEYPDNKILFSDLNQWNGFHELLFDEDRRIQVSKGRQLKDFAKGVLIRIPREVHCFDGAEREGFVKEVNARAKTEHLGFRLAGEDIKKQISGIPPLLYLEKDVFKIIIKKAQAQLVEMPSRQFGLDNLKADGKSLDVLITWYITEQSAVTNWKVAGRHVKIRLPGLGIIDPYRSSKLLDESPVFRLIDHPLPMAIYSERIEN</sequence>
<name>A0A1G7IPJ6_9SPHI</name>